<dbReference type="InterPro" id="IPR017871">
    <property type="entry name" value="ABC_transporter-like_CS"/>
</dbReference>
<feature type="transmembrane region" description="Helical" evidence="9">
    <location>
        <begin position="94"/>
        <end position="113"/>
    </location>
</feature>
<organism evidence="13 14">
    <name type="scientific">Pseudonocardia kongjuensis</name>
    <dbReference type="NCBI Taxonomy" id="102227"/>
    <lineage>
        <taxon>Bacteria</taxon>
        <taxon>Bacillati</taxon>
        <taxon>Actinomycetota</taxon>
        <taxon>Actinomycetes</taxon>
        <taxon>Pseudonocardiales</taxon>
        <taxon>Pseudonocardiaceae</taxon>
        <taxon>Pseudonocardia</taxon>
    </lineage>
</organism>
<keyword evidence="5" id="KW-0547">Nucleotide-binding</keyword>
<dbReference type="PROSITE" id="PS50928">
    <property type="entry name" value="ABC_TM1"/>
    <property type="match status" value="1"/>
</dbReference>
<evidence type="ECO:0000256" key="2">
    <source>
        <dbReference type="ARBA" id="ARBA00005417"/>
    </source>
</evidence>
<sequence length="798" mass="80983">MGLAVLVVLVAAGPILAPWDPGATVGVPFDGPSAGHPLGTDRLGRDVLSRVLHGGWRLALITVTALAAAYLVGFPAGLLAGLRRSADGWIMRPVDVLVVLPWFLVLAVLATAAGRGAPALVAAGALTALPWVVKVVRGAVLEEASAGYVEAAQARAEPLRRIAFREVAPNIVPVVAADAGMRLTATLSVVTAGGYLGLGLPPNTPDWALDIAANQGGLTVQPPAVLAPALMIVLLVVSVNLLADSRAARDTPRRPVPVPPRAGDGPDALVAHGLSVHDAGGRPLLSGIDLVLGDGRGLAVVGPSGSGKSTLVRAVTGALAPGLRAGGTVRFGGGPGRRAVGWVPQDPALGLSPSVRIGTQVRDVHRAHGAGTGRDAVAATLRGVGLPGDPAFLRRYPHQLSGGQQQRLLLALALVGDPNLLVLDEPTTGLDPDTAAAVLDLVRARRARGVALLVVTHDLAAVRDLVDDVLTVVDGAPAGPQAITPVRAALAQGALAQAASGQTVPGQAAVAQAASGQTVPGQAAVAHTAPAQTALAHTAPGTRSSAGIARVPLLEVRGLTAGYRAHPVLDRVDLDVGAGECVGLVGNSGAGKSTLARCLVGLHRPDDGTVTLDGVPLAGRAGARTRAQRGAVQYVFQNPARSLNPRRTVAAELAAPIRIFGTPAPPAVLLDRVGLAADLLDRRTDRLSGGQQQRVALARALAAGPRLLVCDEIVSSLDPANRRAILDLLGELRRTEGLAVLFVSHDHEAVDALADRVLVVDGGTLLPAAAEMRVSANCRSHPDTGAHLGGRAGGRPAQ</sequence>
<dbReference type="PANTHER" id="PTHR43776:SF7">
    <property type="entry name" value="D,D-DIPEPTIDE TRANSPORT ATP-BINDING PROTEIN DDPF-RELATED"/>
    <property type="match status" value="1"/>
</dbReference>
<comment type="similarity">
    <text evidence="2">Belongs to the ABC transporter superfamily.</text>
</comment>
<dbReference type="InterPro" id="IPR003439">
    <property type="entry name" value="ABC_transporter-like_ATP-bd"/>
</dbReference>
<name>A0ABP4IBK2_9PSEU</name>
<accession>A0ABP4IBK2</accession>
<feature type="domain" description="ABC transporter" evidence="11">
    <location>
        <begin position="269"/>
        <end position="499"/>
    </location>
</feature>
<evidence type="ECO:0000256" key="1">
    <source>
        <dbReference type="ARBA" id="ARBA00004141"/>
    </source>
</evidence>
<dbReference type="CDD" id="cd06261">
    <property type="entry name" value="TM_PBP2"/>
    <property type="match status" value="1"/>
</dbReference>
<evidence type="ECO:0000256" key="7">
    <source>
        <dbReference type="ARBA" id="ARBA00022989"/>
    </source>
</evidence>
<dbReference type="InterPro" id="IPR000515">
    <property type="entry name" value="MetI-like"/>
</dbReference>
<feature type="transmembrane region" description="Helical" evidence="9">
    <location>
        <begin position="58"/>
        <end position="82"/>
    </location>
</feature>
<keyword evidence="14" id="KW-1185">Reference proteome</keyword>
<keyword evidence="8 9" id="KW-0472">Membrane</keyword>
<dbReference type="SUPFAM" id="SSF161098">
    <property type="entry name" value="MetI-like"/>
    <property type="match status" value="1"/>
</dbReference>
<comment type="subcellular location">
    <subcellularLocation>
        <location evidence="9">Cell membrane</location>
        <topology evidence="9">Multi-pass membrane protein</topology>
    </subcellularLocation>
    <subcellularLocation>
        <location evidence="1">Membrane</location>
        <topology evidence="1">Multi-pass membrane protein</topology>
    </subcellularLocation>
</comment>
<feature type="domain" description="ABC transmembrane type-1" evidence="12">
    <location>
        <begin position="55"/>
        <end position="243"/>
    </location>
</feature>
<dbReference type="PROSITE" id="PS00211">
    <property type="entry name" value="ABC_TRANSPORTER_1"/>
    <property type="match status" value="2"/>
</dbReference>
<dbReference type="PROSITE" id="PS50893">
    <property type="entry name" value="ABC_TRANSPORTER_2"/>
    <property type="match status" value="2"/>
</dbReference>
<reference evidence="14" key="1">
    <citation type="journal article" date="2019" name="Int. J. Syst. Evol. Microbiol.">
        <title>The Global Catalogue of Microorganisms (GCM) 10K type strain sequencing project: providing services to taxonomists for standard genome sequencing and annotation.</title>
        <authorList>
            <consortium name="The Broad Institute Genomics Platform"/>
            <consortium name="The Broad Institute Genome Sequencing Center for Infectious Disease"/>
            <person name="Wu L."/>
            <person name="Ma J."/>
        </authorList>
    </citation>
    <scope>NUCLEOTIDE SEQUENCE [LARGE SCALE GENOMIC DNA]</scope>
    <source>
        <strain evidence="14">JCM 11896</strain>
    </source>
</reference>
<proteinExistence type="inferred from homology"/>
<dbReference type="InterPro" id="IPR003593">
    <property type="entry name" value="AAA+_ATPase"/>
</dbReference>
<dbReference type="Proteomes" id="UP001501414">
    <property type="component" value="Unassembled WGS sequence"/>
</dbReference>
<evidence type="ECO:0000256" key="5">
    <source>
        <dbReference type="ARBA" id="ARBA00022741"/>
    </source>
</evidence>
<evidence type="ECO:0000256" key="9">
    <source>
        <dbReference type="RuleBase" id="RU363032"/>
    </source>
</evidence>
<dbReference type="CDD" id="cd03257">
    <property type="entry name" value="ABC_NikE_OppD_transporters"/>
    <property type="match status" value="1"/>
</dbReference>
<keyword evidence="4 9" id="KW-0812">Transmembrane</keyword>
<evidence type="ECO:0000313" key="13">
    <source>
        <dbReference type="EMBL" id="GAA1386757.1"/>
    </source>
</evidence>
<gene>
    <name evidence="13" type="ORF">GCM10009613_21240</name>
</gene>
<evidence type="ECO:0000259" key="11">
    <source>
        <dbReference type="PROSITE" id="PS50893"/>
    </source>
</evidence>
<dbReference type="Pfam" id="PF00528">
    <property type="entry name" value="BPD_transp_1"/>
    <property type="match status" value="1"/>
</dbReference>
<dbReference type="Gene3D" id="1.10.3720.10">
    <property type="entry name" value="MetI-like"/>
    <property type="match status" value="1"/>
</dbReference>
<comment type="caution">
    <text evidence="13">The sequence shown here is derived from an EMBL/GenBank/DDBJ whole genome shotgun (WGS) entry which is preliminary data.</text>
</comment>
<comment type="similarity">
    <text evidence="9">Belongs to the binding-protein-dependent transport system permease family.</text>
</comment>
<feature type="region of interest" description="Disordered" evidence="10">
    <location>
        <begin position="779"/>
        <end position="798"/>
    </location>
</feature>
<keyword evidence="7 9" id="KW-1133">Transmembrane helix</keyword>
<dbReference type="RefSeq" id="WP_344020987.1">
    <property type="nucleotide sequence ID" value="NZ_BAAAJK010000007.1"/>
</dbReference>
<protein>
    <recommendedName>
        <fullName evidence="15">Peptide/nickel transport system ATP-binding protein</fullName>
    </recommendedName>
</protein>
<dbReference type="Pfam" id="PF00005">
    <property type="entry name" value="ABC_tran"/>
    <property type="match status" value="2"/>
</dbReference>
<evidence type="ECO:0000256" key="8">
    <source>
        <dbReference type="ARBA" id="ARBA00023136"/>
    </source>
</evidence>
<evidence type="ECO:0008006" key="15">
    <source>
        <dbReference type="Google" id="ProtNLM"/>
    </source>
</evidence>
<evidence type="ECO:0000313" key="14">
    <source>
        <dbReference type="Proteomes" id="UP001501414"/>
    </source>
</evidence>
<evidence type="ECO:0000256" key="10">
    <source>
        <dbReference type="SAM" id="MobiDB-lite"/>
    </source>
</evidence>
<evidence type="ECO:0000256" key="3">
    <source>
        <dbReference type="ARBA" id="ARBA00022448"/>
    </source>
</evidence>
<dbReference type="Gene3D" id="3.40.50.300">
    <property type="entry name" value="P-loop containing nucleotide triphosphate hydrolases"/>
    <property type="match status" value="2"/>
</dbReference>
<feature type="compositionally biased region" description="Gly residues" evidence="10">
    <location>
        <begin position="787"/>
        <end position="798"/>
    </location>
</feature>
<evidence type="ECO:0000256" key="6">
    <source>
        <dbReference type="ARBA" id="ARBA00022840"/>
    </source>
</evidence>
<keyword evidence="3 9" id="KW-0813">Transport</keyword>
<dbReference type="SMART" id="SM00382">
    <property type="entry name" value="AAA"/>
    <property type="match status" value="2"/>
</dbReference>
<dbReference type="SUPFAM" id="SSF52540">
    <property type="entry name" value="P-loop containing nucleoside triphosphate hydrolases"/>
    <property type="match status" value="2"/>
</dbReference>
<dbReference type="EMBL" id="BAAAJK010000007">
    <property type="protein sequence ID" value="GAA1386757.1"/>
    <property type="molecule type" value="Genomic_DNA"/>
</dbReference>
<evidence type="ECO:0000256" key="4">
    <source>
        <dbReference type="ARBA" id="ARBA00022692"/>
    </source>
</evidence>
<evidence type="ECO:0000259" key="12">
    <source>
        <dbReference type="PROSITE" id="PS50928"/>
    </source>
</evidence>
<keyword evidence="6" id="KW-0067">ATP-binding</keyword>
<dbReference type="PANTHER" id="PTHR43776">
    <property type="entry name" value="TRANSPORT ATP-BINDING PROTEIN"/>
    <property type="match status" value="1"/>
</dbReference>
<dbReference type="InterPro" id="IPR027417">
    <property type="entry name" value="P-loop_NTPase"/>
</dbReference>
<feature type="domain" description="ABC transporter" evidence="11">
    <location>
        <begin position="554"/>
        <end position="787"/>
    </location>
</feature>
<dbReference type="InterPro" id="IPR050319">
    <property type="entry name" value="ABC_transp_ATP-bind"/>
</dbReference>
<dbReference type="InterPro" id="IPR035906">
    <property type="entry name" value="MetI-like_sf"/>
</dbReference>